<accession>A0AAV5WPQ6</accession>
<name>A0AAV5WPQ6_9BILA</name>
<evidence type="ECO:0000313" key="3">
    <source>
        <dbReference type="Proteomes" id="UP001432322"/>
    </source>
</evidence>
<dbReference type="InterPro" id="IPR020149">
    <property type="entry name" value="Uncharacterised_C02F5.10"/>
</dbReference>
<sequence>VMSHHKGKHPSPRGPSSESSKEEMGSNEKTEKEQTAKGVRSPISSFGQVVPMCSDDEWLAAEAAKPSSQLNLAKSKGKVTVFATPSSQRQIRRKALNQSHAAILGKLVSNLVGQLLESKEGTEVEVHVKIGGHTHNLIKKTFPDAPLPKSGANTPLPATPAKSSRSNTGSRETV</sequence>
<feature type="region of interest" description="Disordered" evidence="1">
    <location>
        <begin position="1"/>
        <end position="48"/>
    </location>
</feature>
<organism evidence="2 3">
    <name type="scientific">Pristionchus fissidentatus</name>
    <dbReference type="NCBI Taxonomy" id="1538716"/>
    <lineage>
        <taxon>Eukaryota</taxon>
        <taxon>Metazoa</taxon>
        <taxon>Ecdysozoa</taxon>
        <taxon>Nematoda</taxon>
        <taxon>Chromadorea</taxon>
        <taxon>Rhabditida</taxon>
        <taxon>Rhabditina</taxon>
        <taxon>Diplogasteromorpha</taxon>
        <taxon>Diplogasteroidea</taxon>
        <taxon>Neodiplogasteridae</taxon>
        <taxon>Pristionchus</taxon>
    </lineage>
</organism>
<evidence type="ECO:0000313" key="2">
    <source>
        <dbReference type="EMBL" id="GMT33017.1"/>
    </source>
</evidence>
<dbReference type="Proteomes" id="UP001432322">
    <property type="component" value="Unassembled WGS sequence"/>
</dbReference>
<evidence type="ECO:0000256" key="1">
    <source>
        <dbReference type="SAM" id="MobiDB-lite"/>
    </source>
</evidence>
<feature type="compositionally biased region" description="Polar residues" evidence="1">
    <location>
        <begin position="161"/>
        <end position="174"/>
    </location>
</feature>
<feature type="compositionally biased region" description="Basic and acidic residues" evidence="1">
    <location>
        <begin position="19"/>
        <end position="35"/>
    </location>
</feature>
<gene>
    <name evidence="2" type="ORF">PFISCL1PPCAC_24314</name>
</gene>
<protein>
    <submittedName>
        <fullName evidence="2">Uncharacterized protein</fullName>
    </submittedName>
</protein>
<feature type="compositionally biased region" description="Basic residues" evidence="1">
    <location>
        <begin position="1"/>
        <end position="11"/>
    </location>
</feature>
<dbReference type="Pfam" id="PF17309">
    <property type="entry name" value="DUF5356"/>
    <property type="match status" value="1"/>
</dbReference>
<dbReference type="AlphaFoldDB" id="A0AAV5WPQ6"/>
<comment type="caution">
    <text evidence="2">The sequence shown here is derived from an EMBL/GenBank/DDBJ whole genome shotgun (WGS) entry which is preliminary data.</text>
</comment>
<feature type="non-terminal residue" evidence="2">
    <location>
        <position position="1"/>
    </location>
</feature>
<feature type="region of interest" description="Disordered" evidence="1">
    <location>
        <begin position="139"/>
        <end position="174"/>
    </location>
</feature>
<proteinExistence type="predicted"/>
<dbReference type="EMBL" id="BTSY01000006">
    <property type="protein sequence ID" value="GMT33017.1"/>
    <property type="molecule type" value="Genomic_DNA"/>
</dbReference>
<keyword evidence="3" id="KW-1185">Reference proteome</keyword>
<reference evidence="2" key="1">
    <citation type="submission" date="2023-10" db="EMBL/GenBank/DDBJ databases">
        <title>Genome assembly of Pristionchus species.</title>
        <authorList>
            <person name="Yoshida K."/>
            <person name="Sommer R.J."/>
        </authorList>
    </citation>
    <scope>NUCLEOTIDE SEQUENCE</scope>
    <source>
        <strain evidence="2">RS5133</strain>
    </source>
</reference>